<dbReference type="InterPro" id="IPR036390">
    <property type="entry name" value="WH_DNA-bd_sf"/>
</dbReference>
<dbReference type="AlphaFoldDB" id="A0A0H2VTM3"/>
<dbReference type="Pfam" id="PF07702">
    <property type="entry name" value="UTRA"/>
    <property type="match status" value="1"/>
</dbReference>
<name>A0A0H2VTM3_SHIFL</name>
<dbReference type="InterPro" id="IPR011663">
    <property type="entry name" value="UTRA"/>
</dbReference>
<protein>
    <submittedName>
        <fullName evidence="5">Transcriptional regulator of succinyl CoA synthetase operon</fullName>
    </submittedName>
</protein>
<keyword evidence="1" id="KW-0805">Transcription regulation</keyword>
<sequence>MGHKPLYRQIADRIREQIARGELKPGDALPTESALQTEFGVSRVTVRQALRQLVEQQILESIQGSGTYVKEERVNYDIFQLTSFDEKLSDRHVDTHSEVLIFEVIPADDFLQQQLQITVQDRVWHVKRVRYRKQKPMALEETWMPLALFPDLTWQVMENSKYHFIEEVKKMVIDRSEQEIIPLMPTEEMSRLLNISQTKPILEKVSRGYLVDGRVFEYSRNAFNTDDYKFTLIAQPKIIAISTKRPSYDGQPCGNRQPFAIPVEGSGEGYFLLQIFISEQFSVLHRYPPGCERFSRLRLPEQRISHPQSLSHRQ</sequence>
<gene>
    <name evidence="5" type="primary">farR</name>
    <name evidence="5" type="ordered locus">S0580</name>
</gene>
<accession>A0A0H2VTM3</accession>
<dbReference type="SMART" id="SM00345">
    <property type="entry name" value="HTH_GNTR"/>
    <property type="match status" value="1"/>
</dbReference>
<dbReference type="FunFam" id="1.10.10.10:FF:000079">
    <property type="entry name" value="GntR family transcriptional regulator"/>
    <property type="match status" value="1"/>
</dbReference>
<dbReference type="GO" id="GO:0045892">
    <property type="term" value="P:negative regulation of DNA-templated transcription"/>
    <property type="evidence" value="ECO:0007669"/>
    <property type="project" value="TreeGrafter"/>
</dbReference>
<dbReference type="EMBL" id="AE014073">
    <property type="protein sequence ID" value="AAP16084.1"/>
    <property type="molecule type" value="Genomic_DNA"/>
</dbReference>
<dbReference type="PANTHER" id="PTHR44846:SF1">
    <property type="entry name" value="MANNOSYL-D-GLYCERATE TRANSPORT_METABOLISM SYSTEM REPRESSOR MNGR-RELATED"/>
    <property type="match status" value="1"/>
</dbReference>
<dbReference type="NCBIfam" id="NF007292">
    <property type="entry name" value="PRK09764.1"/>
    <property type="match status" value="1"/>
</dbReference>
<organism evidence="5 6">
    <name type="scientific">Shigella flexneri</name>
    <dbReference type="NCBI Taxonomy" id="623"/>
    <lineage>
        <taxon>Bacteria</taxon>
        <taxon>Pseudomonadati</taxon>
        <taxon>Pseudomonadota</taxon>
        <taxon>Gammaproteobacteria</taxon>
        <taxon>Enterobacterales</taxon>
        <taxon>Enterobacteriaceae</taxon>
        <taxon>Shigella</taxon>
    </lineage>
</organism>
<evidence type="ECO:0000256" key="2">
    <source>
        <dbReference type="ARBA" id="ARBA00023125"/>
    </source>
</evidence>
<evidence type="ECO:0000256" key="3">
    <source>
        <dbReference type="ARBA" id="ARBA00023163"/>
    </source>
</evidence>
<dbReference type="KEGG" id="sfx:S0580"/>
<dbReference type="GO" id="GO:0003700">
    <property type="term" value="F:DNA-binding transcription factor activity"/>
    <property type="evidence" value="ECO:0007669"/>
    <property type="project" value="InterPro"/>
</dbReference>
<dbReference type="InterPro" id="IPR028978">
    <property type="entry name" value="Chorismate_lyase_/UTRA_dom_sf"/>
</dbReference>
<evidence type="ECO:0000256" key="1">
    <source>
        <dbReference type="ARBA" id="ARBA00023015"/>
    </source>
</evidence>
<dbReference type="SMART" id="SM00866">
    <property type="entry name" value="UTRA"/>
    <property type="match status" value="1"/>
</dbReference>
<evidence type="ECO:0000313" key="6">
    <source>
        <dbReference type="Proteomes" id="UP000002673"/>
    </source>
</evidence>
<dbReference type="SUPFAM" id="SSF46785">
    <property type="entry name" value="Winged helix' DNA-binding domain"/>
    <property type="match status" value="1"/>
</dbReference>
<keyword evidence="2" id="KW-0238">DNA-binding</keyword>
<dbReference type="Gene3D" id="3.40.1410.10">
    <property type="entry name" value="Chorismate lyase-like"/>
    <property type="match status" value="1"/>
</dbReference>
<dbReference type="FunFam" id="3.40.1410.10:FF:000013">
    <property type="entry name" value="Mannosyl-D-glycerate transport/metabolism system repressor mngR"/>
    <property type="match status" value="1"/>
</dbReference>
<dbReference type="SUPFAM" id="SSF64288">
    <property type="entry name" value="Chorismate lyase-like"/>
    <property type="match status" value="1"/>
</dbReference>
<dbReference type="HOGENOM" id="CLU_063236_5_0_6"/>
<dbReference type="PRINTS" id="PR00035">
    <property type="entry name" value="HTHGNTR"/>
</dbReference>
<dbReference type="PROSITE" id="PS50949">
    <property type="entry name" value="HTH_GNTR"/>
    <property type="match status" value="1"/>
</dbReference>
<dbReference type="PANTHER" id="PTHR44846">
    <property type="entry name" value="MANNOSYL-D-GLYCERATE TRANSPORT/METABOLISM SYSTEM REPRESSOR MNGR-RELATED"/>
    <property type="match status" value="1"/>
</dbReference>
<dbReference type="InterPro" id="IPR000524">
    <property type="entry name" value="Tscrpt_reg_HTH_GntR"/>
</dbReference>
<dbReference type="InterPro" id="IPR050679">
    <property type="entry name" value="Bact_HTH_transcr_reg"/>
</dbReference>
<keyword evidence="3" id="KW-0804">Transcription</keyword>
<dbReference type="Gene3D" id="1.10.10.10">
    <property type="entry name" value="Winged helix-like DNA-binding domain superfamily/Winged helix DNA-binding domain"/>
    <property type="match status" value="1"/>
</dbReference>
<feature type="domain" description="HTH gntR-type" evidence="4">
    <location>
        <begin position="4"/>
        <end position="72"/>
    </location>
</feature>
<dbReference type="Pfam" id="PF00392">
    <property type="entry name" value="GntR"/>
    <property type="match status" value="1"/>
</dbReference>
<evidence type="ECO:0000313" key="5">
    <source>
        <dbReference type="EMBL" id="AAP16084.1"/>
    </source>
</evidence>
<dbReference type="Proteomes" id="UP000002673">
    <property type="component" value="Chromosome"/>
</dbReference>
<dbReference type="CDD" id="cd07377">
    <property type="entry name" value="WHTH_GntR"/>
    <property type="match status" value="1"/>
</dbReference>
<proteinExistence type="predicted"/>
<reference evidence="5 6" key="1">
    <citation type="journal article" date="2003" name="Infect. Immun.">
        <title>Complete genome sequence and comparative genomics of Shigella flexneri serotype 2a strain 2457T.</title>
        <authorList>
            <person name="Wei J."/>
            <person name="Goldberg M.B."/>
            <person name="Burland V."/>
            <person name="Venkatesan M.M."/>
            <person name="Deng W."/>
            <person name="Fournier G."/>
            <person name="Mayhew G.F."/>
            <person name="Plunkett G.III."/>
            <person name="Rose D.J."/>
            <person name="Darling A."/>
            <person name="Mau B."/>
            <person name="Perna N.T."/>
            <person name="Payne S.M."/>
            <person name="Runyen-Janecky L.J."/>
            <person name="Zhou S."/>
            <person name="Schwartz D.C."/>
            <person name="Blattner F.R."/>
        </authorList>
    </citation>
    <scope>NUCLEOTIDE SEQUENCE [LARGE SCALE GENOMIC DNA]</scope>
    <source>
        <strain evidence="6">ATCC 700930 / 2457T / Serotype 2a</strain>
    </source>
</reference>
<dbReference type="GO" id="GO:0003677">
    <property type="term" value="F:DNA binding"/>
    <property type="evidence" value="ECO:0007669"/>
    <property type="project" value="UniProtKB-KW"/>
</dbReference>
<evidence type="ECO:0000259" key="4">
    <source>
        <dbReference type="PROSITE" id="PS50949"/>
    </source>
</evidence>
<dbReference type="InterPro" id="IPR036388">
    <property type="entry name" value="WH-like_DNA-bd_sf"/>
</dbReference>